<sequence>MTADKTDTDENKIVQLRPEKIKAGQSSERKWGKKVIDLGFCIVPSLLLRAQQRLGLNPTQLAVLLQLCDFWWEEARKPHPGVKTLAQRLSLSERQVRRYIADLEEAGLVQRIERYAGHGGKQTNIYDLSGLVKRLKELEPDFRAVENGAKEERKAVSRRGYKRQLSKTAESGSK</sequence>
<reference evidence="3" key="1">
    <citation type="journal article" date="2019" name="Int. J. Syst. Evol. Microbiol.">
        <title>The Global Catalogue of Microorganisms (GCM) 10K type strain sequencing project: providing services to taxonomists for standard genome sequencing and annotation.</title>
        <authorList>
            <consortium name="The Broad Institute Genomics Platform"/>
            <consortium name="The Broad Institute Genome Sequencing Center for Infectious Disease"/>
            <person name="Wu L."/>
            <person name="Ma J."/>
        </authorList>
    </citation>
    <scope>NUCLEOTIDE SEQUENCE [LARGE SCALE GENOMIC DNA]</scope>
    <source>
        <strain evidence="3">KCTC 42899</strain>
    </source>
</reference>
<evidence type="ECO:0000313" key="2">
    <source>
        <dbReference type="EMBL" id="MFC3530233.1"/>
    </source>
</evidence>
<dbReference type="Pfam" id="PF13730">
    <property type="entry name" value="HTH_36"/>
    <property type="match status" value="1"/>
</dbReference>
<dbReference type="InterPro" id="IPR036388">
    <property type="entry name" value="WH-like_DNA-bd_sf"/>
</dbReference>
<feature type="region of interest" description="Disordered" evidence="1">
    <location>
        <begin position="149"/>
        <end position="174"/>
    </location>
</feature>
<feature type="compositionally biased region" description="Basic residues" evidence="1">
    <location>
        <begin position="156"/>
        <end position="165"/>
    </location>
</feature>
<dbReference type="SUPFAM" id="SSF46785">
    <property type="entry name" value="Winged helix' DNA-binding domain"/>
    <property type="match status" value="1"/>
</dbReference>
<dbReference type="Proteomes" id="UP001595721">
    <property type="component" value="Unassembled WGS sequence"/>
</dbReference>
<proteinExistence type="predicted"/>
<evidence type="ECO:0000256" key="1">
    <source>
        <dbReference type="SAM" id="MobiDB-lite"/>
    </source>
</evidence>
<dbReference type="Gene3D" id="1.10.10.10">
    <property type="entry name" value="Winged helix-like DNA-binding domain superfamily/Winged helix DNA-binding domain"/>
    <property type="match status" value="1"/>
</dbReference>
<protein>
    <submittedName>
        <fullName evidence="2">Helix-turn-helix domain-containing protein</fullName>
    </submittedName>
</protein>
<comment type="caution">
    <text evidence="2">The sequence shown here is derived from an EMBL/GenBank/DDBJ whole genome shotgun (WGS) entry which is preliminary data.</text>
</comment>
<organism evidence="2 3">
    <name type="scientific">Paracoccus mangrovi</name>
    <dbReference type="NCBI Taxonomy" id="1715645"/>
    <lineage>
        <taxon>Bacteria</taxon>
        <taxon>Pseudomonadati</taxon>
        <taxon>Pseudomonadota</taxon>
        <taxon>Alphaproteobacteria</taxon>
        <taxon>Rhodobacterales</taxon>
        <taxon>Paracoccaceae</taxon>
        <taxon>Paracoccus</taxon>
    </lineage>
</organism>
<dbReference type="RefSeq" id="WP_377746422.1">
    <property type="nucleotide sequence ID" value="NZ_JBHRXJ010000021.1"/>
</dbReference>
<gene>
    <name evidence="2" type="ORF">ACFOMH_18850</name>
</gene>
<evidence type="ECO:0000313" key="3">
    <source>
        <dbReference type="Proteomes" id="UP001595721"/>
    </source>
</evidence>
<accession>A0ABV7R9L9</accession>
<dbReference type="EMBL" id="JBHRXJ010000021">
    <property type="protein sequence ID" value="MFC3530233.1"/>
    <property type="molecule type" value="Genomic_DNA"/>
</dbReference>
<name>A0ABV7R9L9_9RHOB</name>
<keyword evidence="3" id="KW-1185">Reference proteome</keyword>
<dbReference type="InterPro" id="IPR036390">
    <property type="entry name" value="WH_DNA-bd_sf"/>
</dbReference>